<evidence type="ECO:0000256" key="1">
    <source>
        <dbReference type="ARBA" id="ARBA00022801"/>
    </source>
</evidence>
<feature type="region of interest" description="Disordered" evidence="3">
    <location>
        <begin position="1"/>
        <end position="64"/>
    </location>
</feature>
<dbReference type="SUPFAM" id="SSF109604">
    <property type="entry name" value="HD-domain/PDEase-like"/>
    <property type="match status" value="1"/>
</dbReference>
<dbReference type="InterPro" id="IPR006674">
    <property type="entry name" value="HD_domain"/>
</dbReference>
<dbReference type="SMART" id="SM00471">
    <property type="entry name" value="HDc"/>
    <property type="match status" value="1"/>
</dbReference>
<dbReference type="InterPro" id="IPR003607">
    <property type="entry name" value="HD/PDEase_dom"/>
</dbReference>
<dbReference type="Pfam" id="PF01966">
    <property type="entry name" value="HD"/>
    <property type="match status" value="1"/>
</dbReference>
<proteinExistence type="inferred from homology"/>
<dbReference type="GeneID" id="75183805"/>
<evidence type="ECO:0000313" key="4">
    <source>
        <dbReference type="EMBL" id="TGG83322.1"/>
    </source>
</evidence>
<reference evidence="4 5" key="1">
    <citation type="submission" date="2018-10" db="EMBL/GenBank/DDBJ databases">
        <title>Isolation of pseudouridimycin from Streptomyces albus DSM 40763.</title>
        <authorList>
            <person name="Rosenqvist P."/>
            <person name="Metsae-Ketelae M."/>
            <person name="Virta P."/>
        </authorList>
    </citation>
    <scope>NUCLEOTIDE SEQUENCE [LARGE SCALE GENOMIC DNA]</scope>
    <source>
        <strain evidence="4 5">DSM 40763</strain>
    </source>
</reference>
<organism evidence="4 5">
    <name type="scientific">Streptomyces albus</name>
    <dbReference type="NCBI Taxonomy" id="1888"/>
    <lineage>
        <taxon>Bacteria</taxon>
        <taxon>Bacillati</taxon>
        <taxon>Actinomycetota</taxon>
        <taxon>Actinomycetes</taxon>
        <taxon>Kitasatosporales</taxon>
        <taxon>Streptomycetaceae</taxon>
        <taxon>Streptomyces</taxon>
    </lineage>
</organism>
<evidence type="ECO:0000313" key="5">
    <source>
        <dbReference type="Proteomes" id="UP000298111"/>
    </source>
</evidence>
<feature type="compositionally biased region" description="Basic and acidic residues" evidence="3">
    <location>
        <begin position="44"/>
        <end position="64"/>
    </location>
</feature>
<comment type="similarity">
    <text evidence="2">Belongs to the dGTPase family. Type 2 subfamily.</text>
</comment>
<dbReference type="CDD" id="cd00077">
    <property type="entry name" value="HDc"/>
    <property type="match status" value="1"/>
</dbReference>
<gene>
    <name evidence="4" type="ORF">D8771_14920</name>
</gene>
<dbReference type="NCBIfam" id="NF002829">
    <property type="entry name" value="PRK03007.1"/>
    <property type="match status" value="1"/>
</dbReference>
<dbReference type="GO" id="GO:0006203">
    <property type="term" value="P:dGTP catabolic process"/>
    <property type="evidence" value="ECO:0007669"/>
    <property type="project" value="TreeGrafter"/>
</dbReference>
<feature type="compositionally biased region" description="Low complexity" evidence="3">
    <location>
        <begin position="22"/>
        <end position="35"/>
    </location>
</feature>
<dbReference type="EMBL" id="RCIY01000055">
    <property type="protein sequence ID" value="TGG83322.1"/>
    <property type="molecule type" value="Genomic_DNA"/>
</dbReference>
<dbReference type="Proteomes" id="UP000298111">
    <property type="component" value="Unassembled WGS sequence"/>
</dbReference>
<dbReference type="Pfam" id="PF13286">
    <property type="entry name" value="HD_assoc"/>
    <property type="match status" value="1"/>
</dbReference>
<dbReference type="GO" id="GO:0008832">
    <property type="term" value="F:dGTPase activity"/>
    <property type="evidence" value="ECO:0007669"/>
    <property type="project" value="TreeGrafter"/>
</dbReference>
<dbReference type="PANTHER" id="PTHR11373">
    <property type="entry name" value="DEOXYNUCLEOSIDE TRIPHOSPHATE TRIPHOSPHOHYDROLASE"/>
    <property type="match status" value="1"/>
</dbReference>
<dbReference type="NCBIfam" id="TIGR01353">
    <property type="entry name" value="dGTP_triPase"/>
    <property type="match status" value="1"/>
</dbReference>
<comment type="caution">
    <text evidence="4">The sequence shown here is derived from an EMBL/GenBank/DDBJ whole genome shotgun (WGS) entry which is preliminary data.</text>
</comment>
<dbReference type="PROSITE" id="PS51831">
    <property type="entry name" value="HD"/>
    <property type="match status" value="1"/>
</dbReference>
<dbReference type="RefSeq" id="WP_078565662.1">
    <property type="nucleotide sequence ID" value="NZ_BNEJ01000020.1"/>
</dbReference>
<name>A0A6C1C5N6_9ACTN</name>
<keyword evidence="1 2" id="KW-0378">Hydrolase</keyword>
<dbReference type="HAMAP" id="MF_01212">
    <property type="entry name" value="dGTPase_type2"/>
    <property type="match status" value="1"/>
</dbReference>
<dbReference type="InterPro" id="IPR023023">
    <property type="entry name" value="dNTPase_2"/>
</dbReference>
<dbReference type="InterPro" id="IPR050135">
    <property type="entry name" value="dGTPase-like"/>
</dbReference>
<dbReference type="InterPro" id="IPR006261">
    <property type="entry name" value="dGTPase"/>
</dbReference>
<accession>A0A6C1C5N6</accession>
<evidence type="ECO:0000256" key="3">
    <source>
        <dbReference type="SAM" id="MobiDB-lite"/>
    </source>
</evidence>
<dbReference type="AlphaFoldDB" id="A0A6C1C5N6"/>
<dbReference type="PANTHER" id="PTHR11373:SF32">
    <property type="entry name" value="DEOXYGUANOSINETRIPHOSPHATE TRIPHOSPHOHYDROLASE"/>
    <property type="match status" value="1"/>
</dbReference>
<protein>
    <recommendedName>
        <fullName evidence="2">Deoxyguanosinetriphosphate triphosphohydrolase-like protein</fullName>
    </recommendedName>
</protein>
<dbReference type="InterPro" id="IPR026875">
    <property type="entry name" value="PHydrolase_assoc_dom"/>
</dbReference>
<dbReference type="Gene3D" id="1.10.3210.10">
    <property type="entry name" value="Hypothetical protein af1432"/>
    <property type="match status" value="1"/>
</dbReference>
<evidence type="ECO:0000256" key="2">
    <source>
        <dbReference type="HAMAP-Rule" id="MF_01212"/>
    </source>
</evidence>
<sequence>MHATNGTDIPQGGAPHGGDPHGPGCPDGSDGSDGPQGPPYAPSDIERWVPEPDKRPGRTAFQRDRARVLHSAALRRLAGKTQLVAPDTEAPGWDATPRTRLTHSLECAQVGRELGAALGCDPDLVETACLAHDLGHPPFGHNGEAVLDEIAAPAGGFEGNAQSLRLLTRLEPKRFSDEPGGQAHVGLNLTRAALDAATKYPWRRGAHPDGPASRKFGVYEDDLPVFHWLRRGAPEGRACFEAQVMDWSDDVAYSVHDLEDGIRAGHLDPRLLLSEPERREVFACAAARYAPGADEGELAAALDRLLAQEWWPHGHDGSALAQARLKDATSQLIGRFCLTAEAATRAAYGAGPLTRYAAELIVPRPARLECAVLKAVVDRYVMQRPDLERLRGEQRVVVRELAEALLRRAPEGLDPQYADLYAQASGDAARLRVVVDRISTLTDAAARSLHRRLTRTGRPEEHPQ</sequence>